<evidence type="ECO:0000256" key="1">
    <source>
        <dbReference type="SAM" id="Phobius"/>
    </source>
</evidence>
<dbReference type="RefSeq" id="WP_139149440.1">
    <property type="nucleotide sequence ID" value="NZ_BMWO01000006.1"/>
</dbReference>
<name>A0A1G7J1L1_9FLAO</name>
<keyword evidence="1" id="KW-1133">Transmembrane helix</keyword>
<sequence length="180" mass="20735">MLVLKIAVVVIAIISVLCVIAIFTAKKYTIKREITLNNSNSEIYEFLRFHKNQKLFNQWLSYDLNTKIEIKGSEDGKKGATLHFSSKSKKTGKGEWETTNLVENKRIDFELRFLEPYTFTANGSLYLKEIGANKTNLLWEYHSGMDWPMNITLLFMDMDKIIGKDIEASLAKIKSNTEKL</sequence>
<feature type="transmembrane region" description="Helical" evidence="1">
    <location>
        <begin position="6"/>
        <end position="25"/>
    </location>
</feature>
<evidence type="ECO:0000313" key="3">
    <source>
        <dbReference type="Proteomes" id="UP000199321"/>
    </source>
</evidence>
<dbReference type="InterPro" id="IPR023393">
    <property type="entry name" value="START-like_dom_sf"/>
</dbReference>
<keyword evidence="1" id="KW-0812">Transmembrane</keyword>
<proteinExistence type="predicted"/>
<dbReference type="Proteomes" id="UP000199321">
    <property type="component" value="Unassembled WGS sequence"/>
</dbReference>
<dbReference type="OrthoDB" id="9807923at2"/>
<dbReference type="AlphaFoldDB" id="A0A1G7J1L1"/>
<dbReference type="EMBL" id="FNBA01000008">
    <property type="protein sequence ID" value="SDF18857.1"/>
    <property type="molecule type" value="Genomic_DNA"/>
</dbReference>
<dbReference type="SUPFAM" id="SSF55961">
    <property type="entry name" value="Bet v1-like"/>
    <property type="match status" value="1"/>
</dbReference>
<dbReference type="CDD" id="cd07818">
    <property type="entry name" value="SRPBCC_1"/>
    <property type="match status" value="1"/>
</dbReference>
<dbReference type="STRING" id="227084.SAMN05421855_10845"/>
<keyword evidence="1" id="KW-0472">Membrane</keyword>
<gene>
    <name evidence="2" type="ORF">SAMN05421855_10845</name>
</gene>
<evidence type="ECO:0008006" key="4">
    <source>
        <dbReference type="Google" id="ProtNLM"/>
    </source>
</evidence>
<organism evidence="2 3">
    <name type="scientific">Ulvibacter litoralis</name>
    <dbReference type="NCBI Taxonomy" id="227084"/>
    <lineage>
        <taxon>Bacteria</taxon>
        <taxon>Pseudomonadati</taxon>
        <taxon>Bacteroidota</taxon>
        <taxon>Flavobacteriia</taxon>
        <taxon>Flavobacteriales</taxon>
        <taxon>Flavobacteriaceae</taxon>
        <taxon>Ulvibacter</taxon>
    </lineage>
</organism>
<reference evidence="2 3" key="1">
    <citation type="submission" date="2016-10" db="EMBL/GenBank/DDBJ databases">
        <authorList>
            <person name="de Groot N.N."/>
        </authorList>
    </citation>
    <scope>NUCLEOTIDE SEQUENCE [LARGE SCALE GENOMIC DNA]</scope>
    <source>
        <strain evidence="2 3">DSM 16195</strain>
    </source>
</reference>
<dbReference type="Gene3D" id="3.30.530.20">
    <property type="match status" value="1"/>
</dbReference>
<protein>
    <recommendedName>
        <fullName evidence="4">Polyketide cyclase / dehydrase and lipid transport</fullName>
    </recommendedName>
</protein>
<accession>A0A1G7J1L1</accession>
<keyword evidence="3" id="KW-1185">Reference proteome</keyword>
<evidence type="ECO:0000313" key="2">
    <source>
        <dbReference type="EMBL" id="SDF18857.1"/>
    </source>
</evidence>